<feature type="region of interest" description="Disordered" evidence="1">
    <location>
        <begin position="1"/>
        <end position="50"/>
    </location>
</feature>
<evidence type="ECO:0000256" key="1">
    <source>
        <dbReference type="SAM" id="MobiDB-lite"/>
    </source>
</evidence>
<proteinExistence type="predicted"/>
<gene>
    <name evidence="2" type="ORF">HNR53_001396</name>
</gene>
<evidence type="ECO:0000313" key="2">
    <source>
        <dbReference type="EMBL" id="MBB6444787.1"/>
    </source>
</evidence>
<comment type="caution">
    <text evidence="2">The sequence shown here is derived from an EMBL/GenBank/DDBJ whole genome shotgun (WGS) entry which is preliminary data.</text>
</comment>
<evidence type="ECO:0000313" key="3">
    <source>
        <dbReference type="Proteomes" id="UP000531594"/>
    </source>
</evidence>
<dbReference type="EMBL" id="JACHGK010000003">
    <property type="protein sequence ID" value="MBB6444787.1"/>
    <property type="molecule type" value="Genomic_DNA"/>
</dbReference>
<organism evidence="2 3">
    <name type="scientific">Bacillus benzoevorans</name>
    <dbReference type="NCBI Taxonomy" id="1456"/>
    <lineage>
        <taxon>Bacteria</taxon>
        <taxon>Bacillati</taxon>
        <taxon>Bacillota</taxon>
        <taxon>Bacilli</taxon>
        <taxon>Bacillales</taxon>
        <taxon>Bacillaceae</taxon>
        <taxon>Bacillus</taxon>
    </lineage>
</organism>
<protein>
    <submittedName>
        <fullName evidence="2">Uncharacterized protein</fullName>
    </submittedName>
</protein>
<keyword evidence="3" id="KW-1185">Reference proteome</keyword>
<feature type="compositionally biased region" description="Polar residues" evidence="1">
    <location>
        <begin position="17"/>
        <end position="29"/>
    </location>
</feature>
<dbReference type="Proteomes" id="UP000531594">
    <property type="component" value="Unassembled WGS sequence"/>
</dbReference>
<dbReference type="AlphaFoldDB" id="A0A7X0HPX6"/>
<name>A0A7X0HPX6_9BACI</name>
<sequence length="50" mass="5534">MMATRRPVEYSGKVLDQRNTLTGPGSTPGEQPFPQLPDHISIGKQQRKKG</sequence>
<dbReference type="RefSeq" id="WP_184524179.1">
    <property type="nucleotide sequence ID" value="NZ_JACHGK010000003.1"/>
</dbReference>
<reference evidence="2 3" key="1">
    <citation type="submission" date="2020-08" db="EMBL/GenBank/DDBJ databases">
        <title>Genomic Encyclopedia of Type Strains, Phase IV (KMG-IV): sequencing the most valuable type-strain genomes for metagenomic binning, comparative biology and taxonomic classification.</title>
        <authorList>
            <person name="Goeker M."/>
        </authorList>
    </citation>
    <scope>NUCLEOTIDE SEQUENCE [LARGE SCALE GENOMIC DNA]</scope>
    <source>
        <strain evidence="2 3">DSM 5391</strain>
    </source>
</reference>
<accession>A0A7X0HPX6</accession>